<evidence type="ECO:0000256" key="8">
    <source>
        <dbReference type="ARBA" id="ARBA00023170"/>
    </source>
</evidence>
<evidence type="ECO:0000256" key="10">
    <source>
        <dbReference type="RuleBase" id="RU351113"/>
    </source>
</evidence>
<keyword evidence="5 10" id="KW-0552">Olfaction</keyword>
<keyword evidence="4 10" id="KW-0812">Transmembrane</keyword>
<evidence type="ECO:0000256" key="1">
    <source>
        <dbReference type="ARBA" id="ARBA00004651"/>
    </source>
</evidence>
<feature type="transmembrane region" description="Helical" evidence="10">
    <location>
        <begin position="76"/>
        <end position="105"/>
    </location>
</feature>
<dbReference type="Pfam" id="PF02949">
    <property type="entry name" value="7tm_6"/>
    <property type="match status" value="1"/>
</dbReference>
<keyword evidence="2" id="KW-1003">Cell membrane</keyword>
<feature type="transmembrane region" description="Helical" evidence="10">
    <location>
        <begin position="254"/>
        <end position="274"/>
    </location>
</feature>
<evidence type="ECO:0000256" key="6">
    <source>
        <dbReference type="ARBA" id="ARBA00022989"/>
    </source>
</evidence>
<evidence type="ECO:0000256" key="5">
    <source>
        <dbReference type="ARBA" id="ARBA00022725"/>
    </source>
</evidence>
<evidence type="ECO:0000256" key="3">
    <source>
        <dbReference type="ARBA" id="ARBA00022606"/>
    </source>
</evidence>
<feature type="transmembrane region" description="Helical" evidence="10">
    <location>
        <begin position="222"/>
        <end position="242"/>
    </location>
</feature>
<dbReference type="Proteomes" id="UP001258017">
    <property type="component" value="Unassembled WGS sequence"/>
</dbReference>
<keyword evidence="3 10" id="KW-0716">Sensory transduction</keyword>
<evidence type="ECO:0000313" key="12">
    <source>
        <dbReference type="Proteomes" id="UP001258017"/>
    </source>
</evidence>
<dbReference type="PANTHER" id="PTHR21137:SF35">
    <property type="entry name" value="ODORANT RECEPTOR 19A-RELATED"/>
    <property type="match status" value="1"/>
</dbReference>
<feature type="transmembrane region" description="Helical" evidence="10">
    <location>
        <begin position="20"/>
        <end position="42"/>
    </location>
</feature>
<comment type="similarity">
    <text evidence="10">Belongs to the insect chemoreceptor superfamily. Heteromeric odorant receptor channel (TC 1.A.69) family.</text>
</comment>
<keyword evidence="7 10" id="KW-0472">Membrane</keyword>
<dbReference type="GO" id="GO:0007165">
    <property type="term" value="P:signal transduction"/>
    <property type="evidence" value="ECO:0007669"/>
    <property type="project" value="UniProtKB-KW"/>
</dbReference>
<feature type="transmembrane region" description="Helical" evidence="10">
    <location>
        <begin position="138"/>
        <end position="157"/>
    </location>
</feature>
<dbReference type="EMBL" id="JAIFRP010000045">
    <property type="protein sequence ID" value="KAK2580848.1"/>
    <property type="molecule type" value="Genomic_DNA"/>
</dbReference>
<dbReference type="AlphaFoldDB" id="A0AAD9VN78"/>
<proteinExistence type="inferred from homology"/>
<evidence type="ECO:0000313" key="11">
    <source>
        <dbReference type="EMBL" id="KAK2580848.1"/>
    </source>
</evidence>
<evidence type="ECO:0000256" key="7">
    <source>
        <dbReference type="ARBA" id="ARBA00023136"/>
    </source>
</evidence>
<organism evidence="11 12">
    <name type="scientific">Odynerus spinipes</name>
    <dbReference type="NCBI Taxonomy" id="1348599"/>
    <lineage>
        <taxon>Eukaryota</taxon>
        <taxon>Metazoa</taxon>
        <taxon>Ecdysozoa</taxon>
        <taxon>Arthropoda</taxon>
        <taxon>Hexapoda</taxon>
        <taxon>Insecta</taxon>
        <taxon>Pterygota</taxon>
        <taxon>Neoptera</taxon>
        <taxon>Endopterygota</taxon>
        <taxon>Hymenoptera</taxon>
        <taxon>Apocrita</taxon>
        <taxon>Aculeata</taxon>
        <taxon>Vespoidea</taxon>
        <taxon>Vespidae</taxon>
        <taxon>Eumeninae</taxon>
        <taxon>Odynerus</taxon>
    </lineage>
</organism>
<dbReference type="PANTHER" id="PTHR21137">
    <property type="entry name" value="ODORANT RECEPTOR"/>
    <property type="match status" value="1"/>
</dbReference>
<evidence type="ECO:0000256" key="2">
    <source>
        <dbReference type="ARBA" id="ARBA00022475"/>
    </source>
</evidence>
<dbReference type="GO" id="GO:0004984">
    <property type="term" value="F:olfactory receptor activity"/>
    <property type="evidence" value="ECO:0007669"/>
    <property type="project" value="InterPro"/>
</dbReference>
<dbReference type="GO" id="GO:0005549">
    <property type="term" value="F:odorant binding"/>
    <property type="evidence" value="ECO:0007669"/>
    <property type="project" value="InterPro"/>
</dbReference>
<evidence type="ECO:0000256" key="9">
    <source>
        <dbReference type="ARBA" id="ARBA00023224"/>
    </source>
</evidence>
<accession>A0AAD9VN78</accession>
<name>A0AAD9VN78_9HYME</name>
<keyword evidence="6 10" id="KW-1133">Transmembrane helix</keyword>
<comment type="subcellular location">
    <subcellularLocation>
        <location evidence="1 10">Cell membrane</location>
        <topology evidence="1 10">Multi-pass membrane protein</topology>
    </subcellularLocation>
</comment>
<protein>
    <recommendedName>
        <fullName evidence="10">Odorant receptor</fullName>
    </recommendedName>
</protein>
<gene>
    <name evidence="11" type="ORF">KPH14_005925</name>
</gene>
<keyword evidence="12" id="KW-1185">Reference proteome</keyword>
<comment type="caution">
    <text evidence="11">The sequence shown here is derived from an EMBL/GenBank/DDBJ whole genome shotgun (WGS) entry which is preliminary data.</text>
</comment>
<keyword evidence="8 10" id="KW-0675">Receptor</keyword>
<reference evidence="11" key="1">
    <citation type="submission" date="2021-08" db="EMBL/GenBank/DDBJ databases">
        <authorList>
            <person name="Misof B."/>
            <person name="Oliver O."/>
            <person name="Podsiadlowski L."/>
            <person name="Donath A."/>
            <person name="Peters R."/>
            <person name="Mayer C."/>
            <person name="Rust J."/>
            <person name="Gunkel S."/>
            <person name="Lesny P."/>
            <person name="Martin S."/>
            <person name="Oeyen J.P."/>
            <person name="Petersen M."/>
            <person name="Panagiotis P."/>
            <person name="Wilbrandt J."/>
            <person name="Tanja T."/>
        </authorList>
    </citation>
    <scope>NUCLEOTIDE SEQUENCE</scope>
    <source>
        <strain evidence="11">GBR_01_08_01A</strain>
        <tissue evidence="11">Thorax + abdomen</tissue>
    </source>
</reference>
<feature type="transmembrane region" description="Helical" evidence="10">
    <location>
        <begin position="111"/>
        <end position="131"/>
    </location>
</feature>
<evidence type="ECO:0000256" key="4">
    <source>
        <dbReference type="ARBA" id="ARBA00022692"/>
    </source>
</evidence>
<sequence length="349" mass="40780">MQQLCQLCTSSFEMEWIINAVQLVLPTACFLCGYYALTFNFIKVRMLHSRMKFDYEQISDKKEFTTVKKYANQSKWCTLIIMFFLYFYGILLTSPSILNVILYFFGLLEDTQLTLPIPIGHILNAGFLYYAMLFYESIVIFIVATAALANYATYILLVQHACSQFSIIKMKINQPFEQNNSDISAWYDSAPQDEYTWIVDIIKRYRRVTELVDLTNSLIENIYLVEMFLGLFLIILDFLYLFQITALMQNKRETLMYFIYVVGSIFIIYLNFYVGQRLLDHSSKVFQELCNLPFYRISTKTQKLLLVLIMRSAKPCALSIGGMFVSSHEIFASLMQKAFSYAMVCYTMH</sequence>
<dbReference type="GO" id="GO:0005886">
    <property type="term" value="C:plasma membrane"/>
    <property type="evidence" value="ECO:0007669"/>
    <property type="project" value="UniProtKB-SubCell"/>
</dbReference>
<keyword evidence="9 10" id="KW-0807">Transducer</keyword>
<reference evidence="11" key="2">
    <citation type="journal article" date="2023" name="Commun. Biol.">
        <title>Intrasexual cuticular hydrocarbon dimorphism in a wasp sheds light on hydrocarbon biosynthesis genes in Hymenoptera.</title>
        <authorList>
            <person name="Moris V.C."/>
            <person name="Podsiadlowski L."/>
            <person name="Martin S."/>
            <person name="Oeyen J.P."/>
            <person name="Donath A."/>
            <person name="Petersen M."/>
            <person name="Wilbrandt J."/>
            <person name="Misof B."/>
            <person name="Liedtke D."/>
            <person name="Thamm M."/>
            <person name="Scheiner R."/>
            <person name="Schmitt T."/>
            <person name="Niehuis O."/>
        </authorList>
    </citation>
    <scope>NUCLEOTIDE SEQUENCE</scope>
    <source>
        <strain evidence="11">GBR_01_08_01A</strain>
    </source>
</reference>
<dbReference type="InterPro" id="IPR004117">
    <property type="entry name" value="7tm6_olfct_rcpt"/>
</dbReference>
<comment type="caution">
    <text evidence="10">Lacks conserved residue(s) required for the propagation of feature annotation.</text>
</comment>